<accession>A0A290WYE0</accession>
<proteinExistence type="predicted"/>
<evidence type="ECO:0008006" key="3">
    <source>
        <dbReference type="Google" id="ProtNLM"/>
    </source>
</evidence>
<dbReference type="Proteomes" id="UP000218437">
    <property type="component" value="Chromosome"/>
</dbReference>
<protein>
    <recommendedName>
        <fullName evidence="3">TrfA family protein</fullName>
    </recommendedName>
</protein>
<dbReference type="Pfam" id="PF07042">
    <property type="entry name" value="TrfA"/>
    <property type="match status" value="1"/>
</dbReference>
<sequence>MLALKAQADAEKRKAPPDGDCPATLPRLSASTYGMNTTMNCCAVFGTLRSLERLEYVKKVFDATNGGRVTYKGPELRQDDKAVLLELIHQRRNMFAGEIEFAPSKLFARMGWSRNSESSERLRKCLERLTEGTLRLDKTTTSGAMFHLLSDFKWDGDRWTAALHDEVTNLFPTRHYTYLNIDTRKQLTTGLQTWLYDYISSNDCKMVMTYAALREACGRPDEDPKQFVDYVRAALSRLVAAGAIVKFELAKCGHSKKRGVLVTKKHGKQLKSTTA</sequence>
<evidence type="ECO:0000313" key="1">
    <source>
        <dbReference type="EMBL" id="ATD61919.1"/>
    </source>
</evidence>
<name>A0A290WYE0_9BURK</name>
<dbReference type="EMBL" id="CP023422">
    <property type="protein sequence ID" value="ATD61919.1"/>
    <property type="molecule type" value="Genomic_DNA"/>
</dbReference>
<dbReference type="KEGG" id="jsv:CNX70_18430"/>
<organism evidence="1 2">
    <name type="scientific">Janthinobacterium svalbardensis</name>
    <dbReference type="NCBI Taxonomy" id="368607"/>
    <lineage>
        <taxon>Bacteria</taxon>
        <taxon>Pseudomonadati</taxon>
        <taxon>Pseudomonadota</taxon>
        <taxon>Betaproteobacteria</taxon>
        <taxon>Burkholderiales</taxon>
        <taxon>Oxalobacteraceae</taxon>
        <taxon>Janthinobacterium</taxon>
    </lineage>
</organism>
<keyword evidence="2" id="KW-1185">Reference proteome</keyword>
<dbReference type="InterPro" id="IPR010751">
    <property type="entry name" value="TrfA"/>
</dbReference>
<gene>
    <name evidence="1" type="ORF">CNX70_18430</name>
</gene>
<dbReference type="RefSeq" id="WP_096235956.1">
    <property type="nucleotide sequence ID" value="NZ_CP023422.1"/>
</dbReference>
<dbReference type="AlphaFoldDB" id="A0A290WYE0"/>
<reference evidence="1 2" key="1">
    <citation type="submission" date="2017-09" db="EMBL/GenBank/DDBJ databases">
        <title>Complete genome sequence of Janthinobacterium svalbardensis PAMC 27463.</title>
        <authorList>
            <person name="Cho Y.-J."/>
            <person name="Cho A."/>
            <person name="Kim O.-S."/>
            <person name="Lee J.-I."/>
        </authorList>
    </citation>
    <scope>NUCLEOTIDE SEQUENCE [LARGE SCALE GENOMIC DNA]</scope>
    <source>
        <strain evidence="1 2">PAMC 27463</strain>
    </source>
</reference>
<evidence type="ECO:0000313" key="2">
    <source>
        <dbReference type="Proteomes" id="UP000218437"/>
    </source>
</evidence>